<dbReference type="Pfam" id="PF11112">
    <property type="entry name" value="PyocinActivator"/>
    <property type="match status" value="1"/>
</dbReference>
<evidence type="ECO:0000313" key="1">
    <source>
        <dbReference type="EMBL" id="RMQ48621.1"/>
    </source>
</evidence>
<proteinExistence type="predicted"/>
<dbReference type="OrthoDB" id="7010638at2"/>
<comment type="caution">
    <text evidence="1">The sequence shown here is derived from an EMBL/GenBank/DDBJ whole genome shotgun (WGS) entry which is preliminary data.</text>
</comment>
<dbReference type="GO" id="GO:0006355">
    <property type="term" value="P:regulation of DNA-templated transcription"/>
    <property type="evidence" value="ECO:0007669"/>
    <property type="project" value="InterPro"/>
</dbReference>
<evidence type="ECO:0000313" key="2">
    <source>
        <dbReference type="Proteomes" id="UP000277236"/>
    </source>
</evidence>
<dbReference type="EMBL" id="RBRE01000026">
    <property type="protein sequence ID" value="RMQ48621.1"/>
    <property type="molecule type" value="Genomic_DNA"/>
</dbReference>
<dbReference type="AlphaFoldDB" id="A0A3M4M642"/>
<name>A0A3M4M642_PSECI</name>
<sequence length="80" mass="9026">MSNTLDLLRKEFATPCPTLSAVRERYFSHISNDRNLLRKINAGRIALKVNRTGGTRQGHPFVYLHELATYLDAIAQNQAA</sequence>
<dbReference type="InterPro" id="IPR020518">
    <property type="entry name" value="Tscrpt_reg_PrtN"/>
</dbReference>
<protein>
    <submittedName>
        <fullName evidence="1">Transcriptional regulator PrtN</fullName>
    </submittedName>
</protein>
<dbReference type="RefSeq" id="WP_122314984.1">
    <property type="nucleotide sequence ID" value="NZ_RBRE01000026.1"/>
</dbReference>
<organism evidence="1 2">
    <name type="scientific">Pseudomonas cichorii</name>
    <dbReference type="NCBI Taxonomy" id="36746"/>
    <lineage>
        <taxon>Bacteria</taxon>
        <taxon>Pseudomonadati</taxon>
        <taxon>Pseudomonadota</taxon>
        <taxon>Gammaproteobacteria</taxon>
        <taxon>Pseudomonadales</taxon>
        <taxon>Pseudomonadaceae</taxon>
        <taxon>Pseudomonas</taxon>
    </lineage>
</organism>
<dbReference type="Proteomes" id="UP000277236">
    <property type="component" value="Unassembled WGS sequence"/>
</dbReference>
<gene>
    <name evidence="1" type="ORF">ALQ04_01982</name>
</gene>
<reference evidence="1 2" key="1">
    <citation type="submission" date="2018-08" db="EMBL/GenBank/DDBJ databases">
        <title>Recombination of ecologically and evolutionarily significant loci maintains genetic cohesion in the Pseudomonas syringae species complex.</title>
        <authorList>
            <person name="Dillon M."/>
            <person name="Thakur S."/>
            <person name="Almeida R.N.D."/>
            <person name="Weir B.S."/>
            <person name="Guttman D.S."/>
        </authorList>
    </citation>
    <scope>NUCLEOTIDE SEQUENCE [LARGE SCALE GENOMIC DNA]</scope>
    <source>
        <strain evidence="1 2">ICMP 3353</strain>
    </source>
</reference>
<accession>A0A3M4M642</accession>